<evidence type="ECO:0000313" key="5">
    <source>
        <dbReference type="EMBL" id="ALC46099.1"/>
    </source>
</evidence>
<keyword evidence="2" id="KW-0853">WD repeat</keyword>
<dbReference type="PANTHER" id="PTHR22652">
    <property type="entry name" value="NUCLEOPORIN NUP43"/>
    <property type="match status" value="1"/>
</dbReference>
<keyword evidence="6" id="KW-1185">Reference proteome</keyword>
<evidence type="ECO:0000256" key="1">
    <source>
        <dbReference type="ARBA" id="ARBA00004123"/>
    </source>
</evidence>
<dbReference type="Proteomes" id="UP000494163">
    <property type="component" value="Chromosome 3R"/>
</dbReference>
<keyword evidence="3" id="KW-0677">Repeat</keyword>
<dbReference type="InterPro" id="IPR001680">
    <property type="entry name" value="WD40_rpt"/>
</dbReference>
<organism evidence="5 6">
    <name type="scientific">Drosophila busckii</name>
    <name type="common">Fruit fly</name>
    <dbReference type="NCBI Taxonomy" id="30019"/>
    <lineage>
        <taxon>Eukaryota</taxon>
        <taxon>Metazoa</taxon>
        <taxon>Ecdysozoa</taxon>
        <taxon>Arthropoda</taxon>
        <taxon>Hexapoda</taxon>
        <taxon>Insecta</taxon>
        <taxon>Pterygota</taxon>
        <taxon>Neoptera</taxon>
        <taxon>Endopterygota</taxon>
        <taxon>Diptera</taxon>
        <taxon>Brachycera</taxon>
        <taxon>Muscomorpha</taxon>
        <taxon>Ephydroidea</taxon>
        <taxon>Drosophilidae</taxon>
        <taxon>Drosophila</taxon>
    </lineage>
</organism>
<dbReference type="OrthoDB" id="9890280at2759"/>
<dbReference type="Pfam" id="PF00400">
    <property type="entry name" value="WD40"/>
    <property type="match status" value="1"/>
</dbReference>
<dbReference type="OMA" id="HDGDVMD"/>
<protein>
    <submittedName>
        <fullName evidence="5">Nup43</fullName>
    </submittedName>
</protein>
<dbReference type="SMR" id="A0A0M3QXL9"/>
<dbReference type="Gene3D" id="2.130.10.10">
    <property type="entry name" value="YVTN repeat-like/Quinoprotein amine dehydrogenase"/>
    <property type="match status" value="1"/>
</dbReference>
<dbReference type="InterPro" id="IPR015943">
    <property type="entry name" value="WD40/YVTN_repeat-like_dom_sf"/>
</dbReference>
<gene>
    <name evidence="5" type="ORF">Dbus_chr3Rg849</name>
</gene>
<keyword evidence="4" id="KW-0539">Nucleus</keyword>
<evidence type="ECO:0000313" key="6">
    <source>
        <dbReference type="Proteomes" id="UP000494163"/>
    </source>
</evidence>
<dbReference type="STRING" id="30019.A0A0M3QXL9"/>
<sequence length="354" mass="39532">MAANVSSHFISEKISKVRWLPEELQQSERFITGSWDMNTNYVRLWRLQANTYEQNVEQTPQCSDKVAFENDITGMEFVNNDTIAVGCADGHLSLLSVQRAVEEDQIWRTARSERLHEFKRSCTAAPCTALAVYGSDIATVGEDGSVNVLNANNLKQVKLTLNPDSMALLSVTYVNQNELVTANRMGVMRMLDVRVANEAQKKISLYASCQDAKSSNYVSAITTHPMQQHVLICGCEEGSISVWDLRNMKYPASYLSAHNSPITDIGFHRRNPNKLFTAAEGGEVWMWSENNMAFDTDQKDGNSVWICGDRVRALVNVDGVLTNIRKAINSFDVQGSRLICGSDSEAIYLVNDIQ</sequence>
<evidence type="ECO:0000256" key="3">
    <source>
        <dbReference type="ARBA" id="ARBA00022737"/>
    </source>
</evidence>
<dbReference type="PANTHER" id="PTHR22652:SF0">
    <property type="entry name" value="NUCLEOPORIN NUP43"/>
    <property type="match status" value="1"/>
</dbReference>
<dbReference type="GO" id="GO:0031080">
    <property type="term" value="C:nuclear pore outer ring"/>
    <property type="evidence" value="ECO:0007669"/>
    <property type="project" value="TreeGrafter"/>
</dbReference>
<dbReference type="AlphaFoldDB" id="A0A0M3QXL9"/>
<dbReference type="EMBL" id="CP012526">
    <property type="protein sequence ID" value="ALC46099.1"/>
    <property type="molecule type" value="Genomic_DNA"/>
</dbReference>
<proteinExistence type="predicted"/>
<reference evidence="5 6" key="1">
    <citation type="submission" date="2015-08" db="EMBL/GenBank/DDBJ databases">
        <title>Ancestral chromatin configuration constrains chromatin evolution on differentiating sex chromosomes in Drosophila.</title>
        <authorList>
            <person name="Zhou Q."/>
            <person name="Bachtrog D."/>
        </authorList>
    </citation>
    <scope>NUCLEOTIDE SEQUENCE [LARGE SCALE GENOMIC DNA]</scope>
    <source>
        <tissue evidence="5">Whole larvae</tissue>
    </source>
</reference>
<accession>A0A0M3QXL9</accession>
<dbReference type="SUPFAM" id="SSF50978">
    <property type="entry name" value="WD40 repeat-like"/>
    <property type="match status" value="1"/>
</dbReference>
<dbReference type="SMART" id="SM00320">
    <property type="entry name" value="WD40"/>
    <property type="match status" value="5"/>
</dbReference>
<comment type="subcellular location">
    <subcellularLocation>
        <location evidence="1">Nucleus</location>
    </subcellularLocation>
</comment>
<evidence type="ECO:0000256" key="4">
    <source>
        <dbReference type="ARBA" id="ARBA00023242"/>
    </source>
</evidence>
<dbReference type="InterPro" id="IPR036322">
    <property type="entry name" value="WD40_repeat_dom_sf"/>
</dbReference>
<name>A0A0M3QXL9_DROBS</name>
<evidence type="ECO:0000256" key="2">
    <source>
        <dbReference type="ARBA" id="ARBA00022574"/>
    </source>
</evidence>